<evidence type="ECO:0000313" key="8">
    <source>
        <dbReference type="EMBL" id="RWR85870.1"/>
    </source>
</evidence>
<dbReference type="OrthoDB" id="440325at2759"/>
<organism evidence="8 9">
    <name type="scientific">Cinnamomum micranthum f. kanehirae</name>
    <dbReference type="NCBI Taxonomy" id="337451"/>
    <lineage>
        <taxon>Eukaryota</taxon>
        <taxon>Viridiplantae</taxon>
        <taxon>Streptophyta</taxon>
        <taxon>Embryophyta</taxon>
        <taxon>Tracheophyta</taxon>
        <taxon>Spermatophyta</taxon>
        <taxon>Magnoliopsida</taxon>
        <taxon>Magnoliidae</taxon>
        <taxon>Laurales</taxon>
        <taxon>Lauraceae</taxon>
        <taxon>Cinnamomum</taxon>
    </lineage>
</organism>
<keyword evidence="3" id="KW-0520">NAD</keyword>
<dbReference type="Proteomes" id="UP000283530">
    <property type="component" value="Unassembled WGS sequence"/>
</dbReference>
<dbReference type="InterPro" id="IPR016162">
    <property type="entry name" value="Ald_DH_N"/>
</dbReference>
<comment type="caution">
    <text evidence="8">The sequence shown here is derived from an EMBL/GenBank/DDBJ whole genome shotgun (WGS) entry which is preliminary data.</text>
</comment>
<accession>A0A3S3QJ34</accession>
<dbReference type="Gene3D" id="3.40.309.10">
    <property type="entry name" value="Aldehyde Dehydrogenase, Chain A, domain 2"/>
    <property type="match status" value="1"/>
</dbReference>
<dbReference type="GO" id="GO:0005737">
    <property type="term" value="C:cytoplasm"/>
    <property type="evidence" value="ECO:0007669"/>
    <property type="project" value="TreeGrafter"/>
</dbReference>
<dbReference type="PANTHER" id="PTHR43570">
    <property type="entry name" value="ALDEHYDE DEHYDROGENASE"/>
    <property type="match status" value="1"/>
</dbReference>
<dbReference type="GO" id="GO:0009737">
    <property type="term" value="P:response to abscisic acid"/>
    <property type="evidence" value="ECO:0007669"/>
    <property type="project" value="UniProtKB-ARBA"/>
</dbReference>
<proteinExistence type="inferred from homology"/>
<feature type="active site" evidence="6">
    <location>
        <position position="220"/>
    </location>
</feature>
<dbReference type="SUPFAM" id="SSF53720">
    <property type="entry name" value="ALDH-like"/>
    <property type="match status" value="1"/>
</dbReference>
<dbReference type="EMBL" id="QPKB01000005">
    <property type="protein sequence ID" value="RWR85870.1"/>
    <property type="molecule type" value="Genomic_DNA"/>
</dbReference>
<feature type="active site" evidence="6">
    <location>
        <position position="258"/>
    </location>
</feature>
<dbReference type="InterPro" id="IPR016163">
    <property type="entry name" value="Ald_DH_C"/>
</dbReference>
<dbReference type="FunFam" id="3.40.605.10:FF:000004">
    <property type="entry name" value="Aldehyde dehydrogenase"/>
    <property type="match status" value="1"/>
</dbReference>
<comment type="similarity">
    <text evidence="1 5">Belongs to the aldehyde dehydrogenase family.</text>
</comment>
<dbReference type="FunFam" id="3.40.309.10:FF:000003">
    <property type="entry name" value="Aldehyde dehydrogenase"/>
    <property type="match status" value="1"/>
</dbReference>
<evidence type="ECO:0000259" key="7">
    <source>
        <dbReference type="Pfam" id="PF00171"/>
    </source>
</evidence>
<evidence type="ECO:0000256" key="4">
    <source>
        <dbReference type="ARBA" id="ARBA00049194"/>
    </source>
</evidence>
<feature type="domain" description="Aldehyde dehydrogenase" evidence="7">
    <location>
        <begin position="18"/>
        <end position="445"/>
    </location>
</feature>
<name>A0A3S3QJ34_9MAGN</name>
<dbReference type="AlphaFoldDB" id="A0A3S3QJ34"/>
<evidence type="ECO:0000256" key="2">
    <source>
        <dbReference type="ARBA" id="ARBA00023002"/>
    </source>
</evidence>
<evidence type="ECO:0000256" key="6">
    <source>
        <dbReference type="PIRSR" id="PIRSR036492-1"/>
    </source>
</evidence>
<reference evidence="8 9" key="1">
    <citation type="journal article" date="2019" name="Nat. Plants">
        <title>Stout camphor tree genome fills gaps in understanding of flowering plant genome evolution.</title>
        <authorList>
            <person name="Chaw S.M."/>
            <person name="Liu Y.C."/>
            <person name="Wu Y.W."/>
            <person name="Wang H.Y."/>
            <person name="Lin C.I."/>
            <person name="Wu C.S."/>
            <person name="Ke H.M."/>
            <person name="Chang L.Y."/>
            <person name="Hsu C.Y."/>
            <person name="Yang H.T."/>
            <person name="Sudianto E."/>
            <person name="Hsu M.H."/>
            <person name="Wu K.P."/>
            <person name="Wang L.N."/>
            <person name="Leebens-Mack J.H."/>
            <person name="Tsai I.J."/>
        </authorList>
    </citation>
    <scope>NUCLEOTIDE SEQUENCE [LARGE SCALE GENOMIC DNA]</scope>
    <source>
        <strain evidence="9">cv. Chaw 1501</strain>
        <tissue evidence="8">Young leaves</tissue>
    </source>
</reference>
<dbReference type="PIRSF" id="PIRSF036492">
    <property type="entry name" value="ALDH"/>
    <property type="match status" value="1"/>
</dbReference>
<dbReference type="InterPro" id="IPR012394">
    <property type="entry name" value="Aldehyde_DH_NAD(P)"/>
</dbReference>
<comment type="catalytic activity">
    <reaction evidence="4">
        <text>an aldehyde + NAD(+) + H2O = a carboxylate + NADH + 2 H(+)</text>
        <dbReference type="Rhea" id="RHEA:16185"/>
        <dbReference type="ChEBI" id="CHEBI:15377"/>
        <dbReference type="ChEBI" id="CHEBI:15378"/>
        <dbReference type="ChEBI" id="CHEBI:17478"/>
        <dbReference type="ChEBI" id="CHEBI:29067"/>
        <dbReference type="ChEBI" id="CHEBI:57540"/>
        <dbReference type="ChEBI" id="CHEBI:57945"/>
        <dbReference type="EC" id="1.2.1.3"/>
    </reaction>
</comment>
<dbReference type="InterPro" id="IPR016161">
    <property type="entry name" value="Ald_DH/histidinol_DH"/>
</dbReference>
<dbReference type="Pfam" id="PF00171">
    <property type="entry name" value="Aldedh"/>
    <property type="match status" value="1"/>
</dbReference>
<gene>
    <name evidence="8" type="ORF">CKAN_01474600</name>
</gene>
<evidence type="ECO:0000256" key="1">
    <source>
        <dbReference type="ARBA" id="ARBA00009986"/>
    </source>
</evidence>
<dbReference type="Gene3D" id="3.40.605.10">
    <property type="entry name" value="Aldehyde Dehydrogenase, Chain A, domain 1"/>
    <property type="match status" value="1"/>
</dbReference>
<sequence>MGMEGIGEKMVVGLEESMEELRETFRLGKTRSASWRKSQMRAILKLLLEREDEIFKALNQDLGKHPVESYRDEVGVTIKSVNLALSSIEKWMASKKVEMPMIAYPTTGELVPEPLGLVLIFSSWNFPLGLALEPLIGAISAGNTVVLKPSEMAPSCSSFLAKYLPIYLDNKAVKVIEGGPMVGHQLLEHQWDKIFFTGSARVGRLVMAAASKNLTPVTLELGGKCPAVVDSLASFEEQKVTVNRIIGGKWGPCNGQACIAIDYLLVEEKFAPDLIDLLRKTIKKFYGENAKESNSISKIVNRKQFERLSNLLQDPMVEASIVHGGSLDDDKLSIEPTILLNPPLESEIMTEEIFGPLLPIITVNNIQESVDFIKSRHKPLALYVFTNDETLKRRVIAETSSGSITFNDAIIQFACDTLPFGGIGLSGFGRYHGKFSFDTFSHEKAIMRRNFTDFGFRYPPWNDLKLQFIRAVYNLHYLKLILLLLGFKSGLRRR</sequence>
<evidence type="ECO:0000256" key="5">
    <source>
        <dbReference type="PIRNR" id="PIRNR036492"/>
    </source>
</evidence>
<dbReference type="PANTHER" id="PTHR43570:SF30">
    <property type="entry name" value="ALDEHYDE DEHYDROGENASE"/>
    <property type="match status" value="1"/>
</dbReference>
<keyword evidence="2 5" id="KW-0560">Oxidoreductase</keyword>
<evidence type="ECO:0000313" key="9">
    <source>
        <dbReference type="Proteomes" id="UP000283530"/>
    </source>
</evidence>
<dbReference type="STRING" id="337451.A0A3S3QJ34"/>
<protein>
    <recommendedName>
        <fullName evidence="5">Aldehyde dehydrogenase</fullName>
    </recommendedName>
</protein>
<keyword evidence="9" id="KW-1185">Reference proteome</keyword>
<dbReference type="GO" id="GO:0004029">
    <property type="term" value="F:aldehyde dehydrogenase (NAD+) activity"/>
    <property type="evidence" value="ECO:0007669"/>
    <property type="project" value="UniProtKB-EC"/>
</dbReference>
<evidence type="ECO:0000256" key="3">
    <source>
        <dbReference type="ARBA" id="ARBA00023027"/>
    </source>
</evidence>
<dbReference type="InterPro" id="IPR015590">
    <property type="entry name" value="Aldehyde_DH_dom"/>
</dbReference>
<dbReference type="GO" id="GO:0006081">
    <property type="term" value="P:aldehyde metabolic process"/>
    <property type="evidence" value="ECO:0007669"/>
    <property type="project" value="InterPro"/>
</dbReference>